<dbReference type="SUPFAM" id="SSF56935">
    <property type="entry name" value="Porins"/>
    <property type="match status" value="1"/>
</dbReference>
<dbReference type="Proteomes" id="UP000019151">
    <property type="component" value="Plasmid 1"/>
</dbReference>
<organism evidence="13 14">
    <name type="scientific">Gemmatirosa kalamazoonensis</name>
    <dbReference type="NCBI Taxonomy" id="861299"/>
    <lineage>
        <taxon>Bacteria</taxon>
        <taxon>Pseudomonadati</taxon>
        <taxon>Gemmatimonadota</taxon>
        <taxon>Gemmatimonadia</taxon>
        <taxon>Gemmatimonadales</taxon>
        <taxon>Gemmatimonadaceae</taxon>
        <taxon>Gemmatirosa</taxon>
    </lineage>
</organism>
<evidence type="ECO:0000256" key="3">
    <source>
        <dbReference type="ARBA" id="ARBA00022452"/>
    </source>
</evidence>
<evidence type="ECO:0000256" key="4">
    <source>
        <dbReference type="ARBA" id="ARBA00022692"/>
    </source>
</evidence>
<keyword evidence="6 8" id="KW-0472">Membrane</keyword>
<dbReference type="Gene3D" id="2.40.170.20">
    <property type="entry name" value="TonB-dependent receptor, beta-barrel domain"/>
    <property type="match status" value="1"/>
</dbReference>
<evidence type="ECO:0000259" key="12">
    <source>
        <dbReference type="Pfam" id="PF07715"/>
    </source>
</evidence>
<dbReference type="PATRIC" id="fig|861299.3.peg.4906"/>
<evidence type="ECO:0000256" key="1">
    <source>
        <dbReference type="ARBA" id="ARBA00004571"/>
    </source>
</evidence>
<evidence type="ECO:0000256" key="7">
    <source>
        <dbReference type="ARBA" id="ARBA00023237"/>
    </source>
</evidence>
<geneLocation type="plasmid" evidence="13 14">
    <name>1</name>
</geneLocation>
<feature type="domain" description="TonB-dependent receptor plug" evidence="12">
    <location>
        <begin position="123"/>
        <end position="227"/>
    </location>
</feature>
<accession>W0RS19</accession>
<dbReference type="NCBIfam" id="TIGR04057">
    <property type="entry name" value="SusC_RagA_signa"/>
    <property type="match status" value="1"/>
</dbReference>
<evidence type="ECO:0000256" key="2">
    <source>
        <dbReference type="ARBA" id="ARBA00022448"/>
    </source>
</evidence>
<dbReference type="KEGG" id="gba:J421_4853"/>
<dbReference type="OrthoDB" id="9768177at2"/>
<proteinExistence type="inferred from homology"/>
<dbReference type="PROSITE" id="PS52016">
    <property type="entry name" value="TONB_DEPENDENT_REC_3"/>
    <property type="match status" value="1"/>
</dbReference>
<reference evidence="13 14" key="1">
    <citation type="journal article" date="2014" name="Genome Announc.">
        <title>Genome Sequence and Methylome of Soil Bacterium Gemmatirosa kalamazoonensis KBS708T, a Member of the Rarely Cultivated Gemmatimonadetes Phylum.</title>
        <authorList>
            <person name="Debruyn J.M."/>
            <person name="Radosevich M."/>
            <person name="Wommack K.E."/>
            <person name="Polson S.W."/>
            <person name="Hauser L.J."/>
            <person name="Fawaz M.N."/>
            <person name="Korlach J."/>
            <person name="Tsai Y.C."/>
        </authorList>
    </citation>
    <scope>NUCLEOTIDE SEQUENCE [LARGE SCALE GENOMIC DNA]</scope>
    <source>
        <strain evidence="13 14">KBS708</strain>
        <plasmid evidence="14">Plasmid 1</plasmid>
    </source>
</reference>
<dbReference type="InterPro" id="IPR000531">
    <property type="entry name" value="Beta-barrel_TonB"/>
</dbReference>
<dbReference type="Pfam" id="PF13620">
    <property type="entry name" value="CarboxypepD_reg"/>
    <property type="match status" value="1"/>
</dbReference>
<evidence type="ECO:0000256" key="9">
    <source>
        <dbReference type="RuleBase" id="RU003357"/>
    </source>
</evidence>
<dbReference type="InterPro" id="IPR013784">
    <property type="entry name" value="Carb-bd-like_fold"/>
</dbReference>
<dbReference type="InterPro" id="IPR036942">
    <property type="entry name" value="Beta-barrel_TonB_sf"/>
</dbReference>
<evidence type="ECO:0000256" key="6">
    <source>
        <dbReference type="ARBA" id="ARBA00023136"/>
    </source>
</evidence>
<keyword evidence="13" id="KW-0614">Plasmid</keyword>
<dbReference type="InterPro" id="IPR023996">
    <property type="entry name" value="TonB-dep_OMP_SusC/RagA"/>
</dbReference>
<evidence type="ECO:0000313" key="13">
    <source>
        <dbReference type="EMBL" id="AHG92388.1"/>
    </source>
</evidence>
<dbReference type="InParanoid" id="W0RS19"/>
<name>W0RS19_9BACT</name>
<keyword evidence="7 8" id="KW-0998">Cell outer membrane</keyword>
<dbReference type="InterPro" id="IPR012910">
    <property type="entry name" value="Plug_dom"/>
</dbReference>
<gene>
    <name evidence="13" type="ORF">J421_4853</name>
</gene>
<evidence type="ECO:0000256" key="5">
    <source>
        <dbReference type="ARBA" id="ARBA00023077"/>
    </source>
</evidence>
<dbReference type="InterPro" id="IPR037066">
    <property type="entry name" value="Plug_dom_sf"/>
</dbReference>
<dbReference type="SUPFAM" id="SSF49452">
    <property type="entry name" value="Starch-binding domain-like"/>
    <property type="match status" value="1"/>
</dbReference>
<evidence type="ECO:0000313" key="14">
    <source>
        <dbReference type="Proteomes" id="UP000019151"/>
    </source>
</evidence>
<keyword evidence="5 9" id="KW-0798">TonB box</keyword>
<keyword evidence="14" id="KW-1185">Reference proteome</keyword>
<feature type="signal peptide" evidence="10">
    <location>
        <begin position="1"/>
        <end position="22"/>
    </location>
</feature>
<dbReference type="EMBL" id="CP007129">
    <property type="protein sequence ID" value="AHG92388.1"/>
    <property type="molecule type" value="Genomic_DNA"/>
</dbReference>
<evidence type="ECO:0000256" key="8">
    <source>
        <dbReference type="PROSITE-ProRule" id="PRU01360"/>
    </source>
</evidence>
<dbReference type="RefSeq" id="WP_025413732.1">
    <property type="nucleotide sequence ID" value="NZ_CP007129.1"/>
</dbReference>
<evidence type="ECO:0000256" key="10">
    <source>
        <dbReference type="SAM" id="SignalP"/>
    </source>
</evidence>
<dbReference type="Pfam" id="PF00593">
    <property type="entry name" value="TonB_dep_Rec_b-barrel"/>
    <property type="match status" value="1"/>
</dbReference>
<dbReference type="HOGENOM" id="CLU_004317_1_1_0"/>
<keyword evidence="4 8" id="KW-0812">Transmembrane</keyword>
<dbReference type="NCBIfam" id="TIGR04056">
    <property type="entry name" value="OMP_RagA_SusC"/>
    <property type="match status" value="1"/>
</dbReference>
<comment type="subcellular location">
    <subcellularLocation>
        <location evidence="1 8">Cell outer membrane</location>
        <topology evidence="1 8">Multi-pass membrane protein</topology>
    </subcellularLocation>
</comment>
<dbReference type="InterPro" id="IPR023997">
    <property type="entry name" value="TonB-dep_OMP_SusC/RagA_CS"/>
</dbReference>
<keyword evidence="3 8" id="KW-1134">Transmembrane beta strand</keyword>
<keyword evidence="10" id="KW-0732">Signal</keyword>
<feature type="chain" id="PRO_5004794756" evidence="10">
    <location>
        <begin position="23"/>
        <end position="987"/>
    </location>
</feature>
<evidence type="ECO:0000259" key="11">
    <source>
        <dbReference type="Pfam" id="PF00593"/>
    </source>
</evidence>
<protein>
    <submittedName>
        <fullName evidence="13">TonB-dependent outer membrane protein, SusC/RagA</fullName>
    </submittedName>
</protein>
<comment type="similarity">
    <text evidence="8 9">Belongs to the TonB-dependent receptor family.</text>
</comment>
<sequence>MRMSSVGGTIALCLLTPFAAEAQATGRITGVVTSDAGRPVFRAQVTIPGTQLGALTDSTGHYRIASVPAGRHVVRAASLGYFPGLDTVTVTSNGAVTADFRLGTLAVSLQQMVVVGYGTQRKGEVTGSVAQVNSEEFNQGPARDAASLIAGKVAGLGVTTPSGDPRAGTQITLRGITTIQGNTNPLILVDGVPGGLNTVSPSDIESISVLKDGSAAAVYGSRASNGVILITTKRHSGGKPTMRYEGYVAEQSIYRRPDFLTADDYRRLKATGLNFEDLGGNTDWQAQILRSNPTSQYHNLAIGGGDRQTNYTGSFTFDKAQGIFQRSDNQNLTARGTVHHTMFGNKLTADANFLNRTQDYFTGPSYGWAWRQALIRNPTDNVRAADGTWQERGTYMYQNPVALIDEQNGKYEGRDTRLHGTATLTPVNHLRLSLMGGVSRFSSLSGDATTFEHANTTLSGLNGTANRNTSSSEDRILEGTGTYTNSFGRHNVTLLGGYSYQDNVAENFGASTFNFPTDLFGYDALARGTALTDGKATLSSGKTGYNVIGFFGRLNYDWQNRFLLMASLRQEGNSRFGADHKWGLFPGASAAWRLSEEGFLKRFSFINDLKLRTGYGVTGIAPGSSYLSLTSYSYGGKILYNGQWVQGLSPSRNANPNLRWEEKRELNSGADFSLFASRLNGSVDVYNRTTHNMLYNYSVPVPPYLFGSILANVGSMRNSGVEAQLSYDVLRGSKLRWTTSANWSKNKNRLLTLSNETFQPSSDCTTLGGTGEPIQVSTHQMCVGQQIGNFYGWQSVDIDDKGVWVVLDSVGNRISVANAKPKDRRVIGNGIPKQYAAWNNNVRFRNFDLDVNMRGAFKFQILNYQRMYYENPTIIQYNMLKSAFDPVYGKRPVNYSLAYVSYYIENGDYWKIDNATLGYTLPRRLLSRFGGNVQSARVYFSGRNLLTLTGYKGMDPEVPISGLTPGIDDRDQYPTTRTFTGGMTIQF</sequence>
<dbReference type="InterPro" id="IPR039426">
    <property type="entry name" value="TonB-dep_rcpt-like"/>
</dbReference>
<dbReference type="AlphaFoldDB" id="W0RS19"/>
<dbReference type="GO" id="GO:0009279">
    <property type="term" value="C:cell outer membrane"/>
    <property type="evidence" value="ECO:0007669"/>
    <property type="project" value="UniProtKB-SubCell"/>
</dbReference>
<dbReference type="Gene3D" id="2.60.40.1120">
    <property type="entry name" value="Carboxypeptidase-like, regulatory domain"/>
    <property type="match status" value="1"/>
</dbReference>
<dbReference type="Gene3D" id="2.170.130.10">
    <property type="entry name" value="TonB-dependent receptor, plug domain"/>
    <property type="match status" value="1"/>
</dbReference>
<dbReference type="Pfam" id="PF07715">
    <property type="entry name" value="Plug"/>
    <property type="match status" value="1"/>
</dbReference>
<feature type="domain" description="TonB-dependent receptor-like beta-barrel" evidence="11">
    <location>
        <begin position="356"/>
        <end position="945"/>
    </location>
</feature>
<dbReference type="GO" id="GO:0030246">
    <property type="term" value="F:carbohydrate binding"/>
    <property type="evidence" value="ECO:0007669"/>
    <property type="project" value="InterPro"/>
</dbReference>
<keyword evidence="2 8" id="KW-0813">Transport</keyword>